<evidence type="ECO:0000256" key="1">
    <source>
        <dbReference type="SAM" id="SignalP"/>
    </source>
</evidence>
<protein>
    <submittedName>
        <fullName evidence="2">Uncharacterized protein</fullName>
    </submittedName>
</protein>
<evidence type="ECO:0000313" key="3">
    <source>
        <dbReference type="Proteomes" id="UP000240912"/>
    </source>
</evidence>
<gene>
    <name evidence="2" type="ORF">C7T94_10200</name>
</gene>
<accession>A0A2T3HKN7</accession>
<dbReference type="PANTHER" id="PTHR47197">
    <property type="entry name" value="PROTEIN NIRF"/>
    <property type="match status" value="1"/>
</dbReference>
<evidence type="ECO:0000313" key="2">
    <source>
        <dbReference type="EMBL" id="PST82990.1"/>
    </source>
</evidence>
<proteinExistence type="predicted"/>
<keyword evidence="3" id="KW-1185">Reference proteome</keyword>
<dbReference type="AlphaFoldDB" id="A0A2T3HKN7"/>
<dbReference type="InterPro" id="IPR031815">
    <property type="entry name" value="DUF5074"/>
</dbReference>
<dbReference type="Gene3D" id="2.130.10.10">
    <property type="entry name" value="YVTN repeat-like/Quinoprotein amine dehydrogenase"/>
    <property type="match status" value="1"/>
</dbReference>
<reference evidence="2 3" key="1">
    <citation type="submission" date="2018-03" db="EMBL/GenBank/DDBJ databases">
        <authorList>
            <person name="Keele B.F."/>
        </authorList>
    </citation>
    <scope>NUCLEOTIDE SEQUENCE [LARGE SCALE GENOMIC DNA]</scope>
    <source>
        <strain evidence="2 3">YL28-9</strain>
    </source>
</reference>
<dbReference type="PROSITE" id="PS51257">
    <property type="entry name" value="PROKAR_LIPOPROTEIN"/>
    <property type="match status" value="1"/>
</dbReference>
<dbReference type="RefSeq" id="WP_107215250.1">
    <property type="nucleotide sequence ID" value="NZ_KZ686269.1"/>
</dbReference>
<dbReference type="Proteomes" id="UP000240912">
    <property type="component" value="Unassembled WGS sequence"/>
</dbReference>
<dbReference type="SUPFAM" id="SSF51004">
    <property type="entry name" value="C-terminal (heme d1) domain of cytochrome cd1-nitrite reductase"/>
    <property type="match status" value="1"/>
</dbReference>
<keyword evidence="1" id="KW-0732">Signal</keyword>
<feature type="chain" id="PRO_5015505192" evidence="1">
    <location>
        <begin position="24"/>
        <end position="380"/>
    </location>
</feature>
<dbReference type="PANTHER" id="PTHR47197:SF3">
    <property type="entry name" value="DIHYDRO-HEME D1 DEHYDROGENASE"/>
    <property type="match status" value="1"/>
</dbReference>
<dbReference type="Pfam" id="PF16819">
    <property type="entry name" value="DUF5074"/>
    <property type="match status" value="1"/>
</dbReference>
<feature type="signal peptide" evidence="1">
    <location>
        <begin position="1"/>
        <end position="23"/>
    </location>
</feature>
<dbReference type="OrthoDB" id="792648at2"/>
<comment type="caution">
    <text evidence="2">The sequence shown here is derived from an EMBL/GenBank/DDBJ whole genome shotgun (WGS) entry which is preliminary data.</text>
</comment>
<dbReference type="InterPro" id="IPR015943">
    <property type="entry name" value="WD40/YVTN_repeat-like_dom_sf"/>
</dbReference>
<name>A0A2T3HKN7_9SPHI</name>
<dbReference type="InterPro" id="IPR051200">
    <property type="entry name" value="Host-pathogen_enzymatic-act"/>
</dbReference>
<dbReference type="InterPro" id="IPR011048">
    <property type="entry name" value="Haem_d1_sf"/>
</dbReference>
<sequence>MMNNNRTTVSRFLAVLALPFALASCGKTGEEDILDQVKPIPVVDKTVGVYVLNEGSMGAANSSITYYDMTTGKTDSDVYKKVNGRDLGDGANDLKRYGSKMYCVVSGDFTTARSFVIVMDVKTGKVVKEISFNENGKGIMPRSIAFSGSKAYVSAYNGSISRIDTATLLVDKTVTAGTALEGMAIANGKIYVANTENTYTVPGSLGNKTLSVVRLEDMTKLKEVEVGPSPTHVQAGPDGTILVAYAGVYGVAGSGPGAVKLSAATDARIITVTTELNSLAFTEDLPLVIGGAYTGPKPFIAFLNYTNLTKGADFIKDQTALVNPYGLTINPFDKSVLISDAKAFGSTSGEALYFTAGGKKLFSFPTGMNPQKAVFVYSYK</sequence>
<organism evidence="2 3">
    <name type="scientific">Pedobacter yulinensis</name>
    <dbReference type="NCBI Taxonomy" id="2126353"/>
    <lineage>
        <taxon>Bacteria</taxon>
        <taxon>Pseudomonadati</taxon>
        <taxon>Bacteroidota</taxon>
        <taxon>Sphingobacteriia</taxon>
        <taxon>Sphingobacteriales</taxon>
        <taxon>Sphingobacteriaceae</taxon>
        <taxon>Pedobacter</taxon>
    </lineage>
</organism>
<dbReference type="EMBL" id="PYLS01000005">
    <property type="protein sequence ID" value="PST82990.1"/>
    <property type="molecule type" value="Genomic_DNA"/>
</dbReference>